<name>W0AGQ1_9SPHN</name>
<dbReference type="OrthoDB" id="9801609at2"/>
<dbReference type="KEGG" id="ssan:NX02_15750"/>
<dbReference type="STRING" id="1123269.NX02_15750"/>
<dbReference type="AlphaFoldDB" id="W0AGQ1"/>
<evidence type="ECO:0000313" key="1">
    <source>
        <dbReference type="EMBL" id="AHE54830.1"/>
    </source>
</evidence>
<dbReference type="RefSeq" id="WP_025293032.1">
    <property type="nucleotide sequence ID" value="NZ_CP006644.1"/>
</dbReference>
<evidence type="ECO:0000313" key="2">
    <source>
        <dbReference type="Proteomes" id="UP000018851"/>
    </source>
</evidence>
<proteinExistence type="predicted"/>
<accession>W0AGQ1</accession>
<organism evidence="1 2">
    <name type="scientific">Sphingomonas sanxanigenens DSM 19645 = NX02</name>
    <dbReference type="NCBI Taxonomy" id="1123269"/>
    <lineage>
        <taxon>Bacteria</taxon>
        <taxon>Pseudomonadati</taxon>
        <taxon>Pseudomonadota</taxon>
        <taxon>Alphaproteobacteria</taxon>
        <taxon>Sphingomonadales</taxon>
        <taxon>Sphingomonadaceae</taxon>
        <taxon>Sphingomonas</taxon>
    </lineage>
</organism>
<protein>
    <submittedName>
        <fullName evidence="1">Uncharacterized protein</fullName>
    </submittedName>
</protein>
<keyword evidence="2" id="KW-1185">Reference proteome</keyword>
<dbReference type="HOGENOM" id="CLU_1814607_0_0_5"/>
<dbReference type="eggNOG" id="ENOG5032IHZ">
    <property type="taxonomic scope" value="Bacteria"/>
</dbReference>
<reference evidence="1 2" key="1">
    <citation type="submission" date="2013-07" db="EMBL/GenBank/DDBJ databases">
        <title>Completed genome of Sphingomonas sanxanigenens NX02.</title>
        <authorList>
            <person name="Ma T."/>
            <person name="Huang H."/>
            <person name="Wu M."/>
            <person name="Li X."/>
            <person name="Li G."/>
        </authorList>
    </citation>
    <scope>NUCLEOTIDE SEQUENCE [LARGE SCALE GENOMIC DNA]</scope>
    <source>
        <strain evidence="1 2">NX02</strain>
    </source>
</reference>
<sequence>MIRIGFAVALLLAASACDDRPKALPEPPAMLATPAENPFGDAVNHRLIHDSIAVADALEPDYGRVSNELHTIRRDQRAAVVAALRKGVPPGWQPLKVDALLRHSRILAFSSGDAVYALLVVEPGQGDLMPAIVMRNEQAMPR</sequence>
<dbReference type="PATRIC" id="fig|1123269.5.peg.3078"/>
<dbReference type="EMBL" id="CP006644">
    <property type="protein sequence ID" value="AHE54830.1"/>
    <property type="molecule type" value="Genomic_DNA"/>
</dbReference>
<dbReference type="Proteomes" id="UP000018851">
    <property type="component" value="Chromosome"/>
</dbReference>
<dbReference type="PROSITE" id="PS51257">
    <property type="entry name" value="PROKAR_LIPOPROTEIN"/>
    <property type="match status" value="1"/>
</dbReference>
<gene>
    <name evidence="1" type="ORF">NX02_15750</name>
</gene>